<evidence type="ECO:0000256" key="7">
    <source>
        <dbReference type="ARBA" id="ARBA00024910"/>
    </source>
</evidence>
<proteinExistence type="predicted"/>
<keyword evidence="5" id="KW-0717">Septation</keyword>
<keyword evidence="11" id="KW-1185">Reference proteome</keyword>
<evidence type="ECO:0000256" key="5">
    <source>
        <dbReference type="ARBA" id="ARBA00023210"/>
    </source>
</evidence>
<dbReference type="PANTHER" id="PTHR34981:SF1">
    <property type="entry name" value="CELL DIVISION PROTEIN ZAPA"/>
    <property type="match status" value="1"/>
</dbReference>
<comment type="function">
    <text evidence="7">Activator of cell division through the inhibition of FtsZ GTPase activity, therefore promoting FtsZ assembly into bundles of protofilaments necessary for the formation of the division Z ring. It is recruited early at mid-cell but it is not essential for cell division.</text>
</comment>
<keyword evidence="4 10" id="KW-0132">Cell division</keyword>
<dbReference type="Gene3D" id="3.30.160.880">
    <property type="entry name" value="Cell division protein ZapA protomer, N-terminal domain"/>
    <property type="match status" value="1"/>
</dbReference>
<accession>A0A1Y6BXN7</accession>
<dbReference type="GO" id="GO:0043093">
    <property type="term" value="P:FtsZ-dependent cytokinesis"/>
    <property type="evidence" value="ECO:0007669"/>
    <property type="project" value="TreeGrafter"/>
</dbReference>
<dbReference type="GO" id="GO:0000917">
    <property type="term" value="P:division septum assembly"/>
    <property type="evidence" value="ECO:0007669"/>
    <property type="project" value="UniProtKB-KW"/>
</dbReference>
<evidence type="ECO:0000313" key="11">
    <source>
        <dbReference type="Proteomes" id="UP000192917"/>
    </source>
</evidence>
<dbReference type="GO" id="GO:0000921">
    <property type="term" value="P:septin ring assembly"/>
    <property type="evidence" value="ECO:0007669"/>
    <property type="project" value="TreeGrafter"/>
</dbReference>
<dbReference type="GO" id="GO:0032153">
    <property type="term" value="C:cell division site"/>
    <property type="evidence" value="ECO:0007669"/>
    <property type="project" value="TreeGrafter"/>
</dbReference>
<evidence type="ECO:0000256" key="1">
    <source>
        <dbReference type="ARBA" id="ARBA00004496"/>
    </source>
</evidence>
<dbReference type="STRING" id="560819.SAMN05428998_11170"/>
<evidence type="ECO:0000256" key="6">
    <source>
        <dbReference type="ARBA" id="ARBA00023306"/>
    </source>
</evidence>
<evidence type="ECO:0000313" key="10">
    <source>
        <dbReference type="EMBL" id="SMF32794.1"/>
    </source>
</evidence>
<evidence type="ECO:0000256" key="9">
    <source>
        <dbReference type="ARBA" id="ARBA00033158"/>
    </source>
</evidence>
<evidence type="ECO:0000256" key="3">
    <source>
        <dbReference type="ARBA" id="ARBA00022490"/>
    </source>
</evidence>
<dbReference type="InterPro" id="IPR036192">
    <property type="entry name" value="Cell_div_ZapA-like_sf"/>
</dbReference>
<dbReference type="GO" id="GO:0030428">
    <property type="term" value="C:cell septum"/>
    <property type="evidence" value="ECO:0007669"/>
    <property type="project" value="TreeGrafter"/>
</dbReference>
<keyword evidence="3" id="KW-0963">Cytoplasm</keyword>
<dbReference type="InterPro" id="IPR007838">
    <property type="entry name" value="Cell_div_ZapA-like"/>
</dbReference>
<dbReference type="GO" id="GO:0005829">
    <property type="term" value="C:cytosol"/>
    <property type="evidence" value="ECO:0007669"/>
    <property type="project" value="TreeGrafter"/>
</dbReference>
<keyword evidence="6" id="KW-0131">Cell cycle</keyword>
<dbReference type="EMBL" id="FWZX01000011">
    <property type="protein sequence ID" value="SMF32794.1"/>
    <property type="molecule type" value="Genomic_DNA"/>
</dbReference>
<name>A0A1Y6BXN7_9PROT</name>
<dbReference type="AlphaFoldDB" id="A0A1Y6BXN7"/>
<evidence type="ECO:0000256" key="4">
    <source>
        <dbReference type="ARBA" id="ARBA00022618"/>
    </source>
</evidence>
<comment type="subcellular location">
    <subcellularLocation>
        <location evidence="1">Cytoplasm</location>
    </subcellularLocation>
</comment>
<dbReference type="InterPro" id="IPR042233">
    <property type="entry name" value="Cell_div_ZapA_N"/>
</dbReference>
<dbReference type="Pfam" id="PF05164">
    <property type="entry name" value="ZapA"/>
    <property type="match status" value="1"/>
</dbReference>
<organism evidence="10 11">
    <name type="scientific">Tistlia consotensis USBA 355</name>
    <dbReference type="NCBI Taxonomy" id="560819"/>
    <lineage>
        <taxon>Bacteria</taxon>
        <taxon>Pseudomonadati</taxon>
        <taxon>Pseudomonadota</taxon>
        <taxon>Alphaproteobacteria</taxon>
        <taxon>Rhodospirillales</taxon>
        <taxon>Rhodovibrionaceae</taxon>
        <taxon>Tistlia</taxon>
    </lineage>
</organism>
<dbReference type="RefSeq" id="WP_085123448.1">
    <property type="nucleotide sequence ID" value="NZ_FWZX01000011.1"/>
</dbReference>
<dbReference type="Proteomes" id="UP000192917">
    <property type="component" value="Unassembled WGS sequence"/>
</dbReference>
<gene>
    <name evidence="10" type="ORF">SAMN05428998_11170</name>
</gene>
<protein>
    <recommendedName>
        <fullName evidence="2">Cell division protein ZapA</fullName>
    </recommendedName>
    <alternativeName>
        <fullName evidence="9">Z ring-associated protein ZapA</fullName>
    </alternativeName>
</protein>
<dbReference type="PANTHER" id="PTHR34981">
    <property type="entry name" value="CELL DIVISION PROTEIN ZAPA"/>
    <property type="match status" value="1"/>
</dbReference>
<reference evidence="10 11" key="1">
    <citation type="submission" date="2017-04" db="EMBL/GenBank/DDBJ databases">
        <authorList>
            <person name="Afonso C.L."/>
            <person name="Miller P.J."/>
            <person name="Scott M.A."/>
            <person name="Spackman E."/>
            <person name="Goraichik I."/>
            <person name="Dimitrov K.M."/>
            <person name="Suarez D.L."/>
            <person name="Swayne D.E."/>
        </authorList>
    </citation>
    <scope>NUCLEOTIDE SEQUENCE [LARGE SCALE GENOMIC DNA]</scope>
    <source>
        <strain evidence="10 11">USBA 355</strain>
    </source>
</reference>
<sequence>MGQVALKINGRSYEITCDDGQEEHLREVGAYFDSRVRELAGAVGQVGEGRLLVIAGLLVADELFDAKDRLERHGAREAEAAADEAAEVLDGAASRIDTLARKLAEA</sequence>
<comment type="subunit">
    <text evidence="8">Homodimer. Interacts with FtsZ.</text>
</comment>
<evidence type="ECO:0000256" key="8">
    <source>
        <dbReference type="ARBA" id="ARBA00026068"/>
    </source>
</evidence>
<evidence type="ECO:0000256" key="2">
    <source>
        <dbReference type="ARBA" id="ARBA00015195"/>
    </source>
</evidence>
<dbReference type="SUPFAM" id="SSF102829">
    <property type="entry name" value="Cell division protein ZapA-like"/>
    <property type="match status" value="1"/>
</dbReference>